<dbReference type="AlphaFoldDB" id="A0A2G5EH31"/>
<dbReference type="PANTHER" id="PTHR12381">
    <property type="entry name" value="HETEROGENEOUS NUCLEAR RIBONUCLEOPROTEIN U FAMILY MEMBER"/>
    <property type="match status" value="1"/>
</dbReference>
<dbReference type="OrthoDB" id="445357at2759"/>
<dbReference type="GO" id="GO:0000380">
    <property type="term" value="P:alternative mRNA splicing, via spliceosome"/>
    <property type="evidence" value="ECO:0007669"/>
    <property type="project" value="TreeGrafter"/>
</dbReference>
<sequence>MRLFIKLFRYCAALHEQGFAYCWSIRANVGIKGGKYMFSFKVIATQPVQMEDTPPEQQHVCRVGISRGDDIVSNLGETAHTFGHGGTGKFSSSGKFSNHGKTFGVGDTIACMVDLESKPLASVGFSKNRKCLGIAKEFDTGPNGLGVMDSPLRDREWEAGIFPHVLLKNVVVELQFSVEDGLVLEGGYKAWNCEVEDGNAVMGLLFSDTKDCEIVMMVGLPASGKTTWAEKWVKEHPEKRYLLLGTNLALDQMKVPGLLRKQNYGERFDRLMDRATGIFNTLLARAAKTPRNFIIDQTNIYKNARILKLRPFFQYQKIAVVVVFPKPDVVKVRTEKRLKEMGKEVPAEAVNEMLASYVLPKSKNMRGSDEHFDQVWFPELNREESQRYLEEMKCTLVSSSISPYSSQTSVQSFSSPSRQPGGVMSSAYPGVGLRGQLQYVSGQSQSGVGLQGQSHFVPGQYQSGTRPDSYGNYSMLDQNQRLNLESRSPVPGNLTGGYQN</sequence>
<evidence type="ECO:0000259" key="2">
    <source>
        <dbReference type="SMART" id="SM00449"/>
    </source>
</evidence>
<organism evidence="3 4">
    <name type="scientific">Aquilegia coerulea</name>
    <name type="common">Rocky mountain columbine</name>
    <dbReference type="NCBI Taxonomy" id="218851"/>
    <lineage>
        <taxon>Eukaryota</taxon>
        <taxon>Viridiplantae</taxon>
        <taxon>Streptophyta</taxon>
        <taxon>Embryophyta</taxon>
        <taxon>Tracheophyta</taxon>
        <taxon>Spermatophyta</taxon>
        <taxon>Magnoliopsida</taxon>
        <taxon>Ranunculales</taxon>
        <taxon>Ranunculaceae</taxon>
        <taxon>Thalictroideae</taxon>
        <taxon>Aquilegia</taxon>
    </lineage>
</organism>
<dbReference type="Gene3D" id="2.60.120.920">
    <property type="match status" value="1"/>
</dbReference>
<protein>
    <recommendedName>
        <fullName evidence="2">SPRY domain-containing protein</fullName>
    </recommendedName>
</protein>
<feature type="compositionally biased region" description="Low complexity" evidence="1">
    <location>
        <begin position="405"/>
        <end position="420"/>
    </location>
</feature>
<dbReference type="SUPFAM" id="SSF52540">
    <property type="entry name" value="P-loop containing nucleoside triphosphate hydrolases"/>
    <property type="match status" value="1"/>
</dbReference>
<dbReference type="Gene3D" id="3.40.50.300">
    <property type="entry name" value="P-loop containing nucleotide triphosphate hydrolases"/>
    <property type="match status" value="1"/>
</dbReference>
<accession>A0A2G5EH31</accession>
<keyword evidence="4" id="KW-1185">Reference proteome</keyword>
<dbReference type="Proteomes" id="UP000230069">
    <property type="component" value="Unassembled WGS sequence"/>
</dbReference>
<dbReference type="SUPFAM" id="SSF49899">
    <property type="entry name" value="Concanavalin A-like lectins/glucanases"/>
    <property type="match status" value="1"/>
</dbReference>
<dbReference type="EMBL" id="KZ305025">
    <property type="protein sequence ID" value="PIA55001.1"/>
    <property type="molecule type" value="Genomic_DNA"/>
</dbReference>
<name>A0A2G5EH31_AQUCA</name>
<dbReference type="GO" id="GO:0003723">
    <property type="term" value="F:RNA binding"/>
    <property type="evidence" value="ECO:0007669"/>
    <property type="project" value="TreeGrafter"/>
</dbReference>
<feature type="domain" description="SPRY" evidence="2">
    <location>
        <begin position="33"/>
        <end position="180"/>
    </location>
</feature>
<dbReference type="InterPro" id="IPR013320">
    <property type="entry name" value="ConA-like_dom_sf"/>
</dbReference>
<dbReference type="InterPro" id="IPR027417">
    <property type="entry name" value="P-loop_NTPase"/>
</dbReference>
<dbReference type="SMART" id="SM00449">
    <property type="entry name" value="SPRY"/>
    <property type="match status" value="1"/>
</dbReference>
<dbReference type="STRING" id="218851.A0A2G5EH31"/>
<gene>
    <name evidence="3" type="ORF">AQUCO_00800022v1</name>
</gene>
<evidence type="ECO:0000313" key="3">
    <source>
        <dbReference type="EMBL" id="PIA55001.1"/>
    </source>
</evidence>
<dbReference type="Pfam" id="PF13671">
    <property type="entry name" value="AAA_33"/>
    <property type="match status" value="1"/>
</dbReference>
<dbReference type="PANTHER" id="PTHR12381:SF56">
    <property type="entry name" value="B30.2_SPRY DOMAIN-CONTAINING PROTEIN-RELATED"/>
    <property type="match status" value="1"/>
</dbReference>
<reference evidence="3 4" key="1">
    <citation type="submission" date="2017-09" db="EMBL/GenBank/DDBJ databases">
        <title>WGS assembly of Aquilegia coerulea Goldsmith.</title>
        <authorList>
            <person name="Hodges S."/>
            <person name="Kramer E."/>
            <person name="Nordborg M."/>
            <person name="Tomkins J."/>
            <person name="Borevitz J."/>
            <person name="Derieg N."/>
            <person name="Yan J."/>
            <person name="Mihaltcheva S."/>
            <person name="Hayes R.D."/>
            <person name="Rokhsar D."/>
        </authorList>
    </citation>
    <scope>NUCLEOTIDE SEQUENCE [LARGE SCALE GENOMIC DNA]</scope>
    <source>
        <strain evidence="4">cv. Goldsmith</strain>
    </source>
</reference>
<feature type="region of interest" description="Disordered" evidence="1">
    <location>
        <begin position="405"/>
        <end position="427"/>
    </location>
</feature>
<dbReference type="GO" id="GO:0005634">
    <property type="term" value="C:nucleus"/>
    <property type="evidence" value="ECO:0007669"/>
    <property type="project" value="TreeGrafter"/>
</dbReference>
<dbReference type="InterPro" id="IPR003877">
    <property type="entry name" value="SPRY_dom"/>
</dbReference>
<feature type="region of interest" description="Disordered" evidence="1">
    <location>
        <begin position="444"/>
        <end position="474"/>
    </location>
</feature>
<feature type="compositionally biased region" description="Polar residues" evidence="1">
    <location>
        <begin position="460"/>
        <end position="474"/>
    </location>
</feature>
<feature type="compositionally biased region" description="Low complexity" evidence="1">
    <location>
        <begin position="444"/>
        <end position="454"/>
    </location>
</feature>
<evidence type="ECO:0000313" key="4">
    <source>
        <dbReference type="Proteomes" id="UP000230069"/>
    </source>
</evidence>
<dbReference type="InParanoid" id="A0A2G5EH31"/>
<dbReference type="InterPro" id="IPR043136">
    <property type="entry name" value="B30.2/SPRY_sf"/>
</dbReference>
<evidence type="ECO:0000256" key="1">
    <source>
        <dbReference type="SAM" id="MobiDB-lite"/>
    </source>
</evidence>
<proteinExistence type="predicted"/>